<feature type="domain" description="GH26" evidence="5">
    <location>
        <begin position="23"/>
        <end position="323"/>
    </location>
</feature>
<dbReference type="PROSITE" id="PS51318">
    <property type="entry name" value="TAT"/>
    <property type="match status" value="1"/>
</dbReference>
<evidence type="ECO:0000256" key="2">
    <source>
        <dbReference type="ARBA" id="ARBA00022801"/>
    </source>
</evidence>
<dbReference type="EMBL" id="WMBR01000001">
    <property type="protein sequence ID" value="MXP20243.1"/>
    <property type="molecule type" value="Genomic_DNA"/>
</dbReference>
<evidence type="ECO:0000256" key="4">
    <source>
        <dbReference type="PROSITE-ProRule" id="PRU01100"/>
    </source>
</evidence>
<proteinExistence type="inferred from homology"/>
<dbReference type="InterPro" id="IPR017853">
    <property type="entry name" value="GH"/>
</dbReference>
<dbReference type="PANTHER" id="PTHR40079">
    <property type="entry name" value="MANNAN ENDO-1,4-BETA-MANNOSIDASE E-RELATED"/>
    <property type="match status" value="1"/>
</dbReference>
<dbReference type="GO" id="GO:0016985">
    <property type="term" value="F:mannan endo-1,4-beta-mannosidase activity"/>
    <property type="evidence" value="ECO:0007669"/>
    <property type="project" value="InterPro"/>
</dbReference>
<dbReference type="Gene3D" id="3.20.20.80">
    <property type="entry name" value="Glycosidases"/>
    <property type="match status" value="1"/>
</dbReference>
<dbReference type="InterPro" id="IPR022790">
    <property type="entry name" value="GH26_dom"/>
</dbReference>
<organism evidence="6 7">
    <name type="scientific">Gordonia mangrovi</name>
    <dbReference type="NCBI Taxonomy" id="2665643"/>
    <lineage>
        <taxon>Bacteria</taxon>
        <taxon>Bacillati</taxon>
        <taxon>Actinomycetota</taxon>
        <taxon>Actinomycetes</taxon>
        <taxon>Mycobacteriales</taxon>
        <taxon>Gordoniaceae</taxon>
        <taxon>Gordonia</taxon>
    </lineage>
</organism>
<dbReference type="InterPro" id="IPR006311">
    <property type="entry name" value="TAT_signal"/>
</dbReference>
<evidence type="ECO:0000313" key="7">
    <source>
        <dbReference type="Proteomes" id="UP000475545"/>
    </source>
</evidence>
<comment type="caution">
    <text evidence="6">The sequence shown here is derived from an EMBL/GenBank/DDBJ whole genome shotgun (WGS) entry which is preliminary data.</text>
</comment>
<sequence>MRPDPKTPPTHLSRRSMLRATLAGTAALTVGACSSESTGASAQTRSWGAYIPSVVPAPSQESPISRLATLAETQPNYIHRYAFIDEPAPTTDFDIIAATGATPLLTLEPGVADGGPNQPQYSLQRLTNGAFDDTLQRWAFELTSWSKPLLVRFAPKMNTPWYPWSIGVNGNNPELYRAAWSRMRALFDMAGTATIKFVWAPYALTDQAGSFVEAYPDPAEVDYLGLDGYNWGDVTGHRWTLPSDLFDRSLEILTSLDGNHPILLTEVACAAAWPGRKATWIRDLRTVVAQQPRVEGLLWYQAEDRDRDWRFNTTDDSIRAFRSMLAQLISRT</sequence>
<dbReference type="AlphaFoldDB" id="A0A6L7GL68"/>
<dbReference type="Pfam" id="PF02156">
    <property type="entry name" value="Glyco_hydro_26"/>
    <property type="match status" value="1"/>
</dbReference>
<evidence type="ECO:0000259" key="5">
    <source>
        <dbReference type="PROSITE" id="PS51764"/>
    </source>
</evidence>
<evidence type="ECO:0000313" key="6">
    <source>
        <dbReference type="EMBL" id="MXP20243.1"/>
    </source>
</evidence>
<dbReference type="InterPro" id="IPR000805">
    <property type="entry name" value="Glyco_hydro_26"/>
</dbReference>
<keyword evidence="2" id="KW-0378">Hydrolase</keyword>
<gene>
    <name evidence="6" type="ORF">GIY30_02540</name>
</gene>
<evidence type="ECO:0000256" key="3">
    <source>
        <dbReference type="ARBA" id="ARBA00023295"/>
    </source>
</evidence>
<keyword evidence="7" id="KW-1185">Reference proteome</keyword>
<protein>
    <recommendedName>
        <fullName evidence="5">GH26 domain-containing protein</fullName>
    </recommendedName>
</protein>
<comment type="similarity">
    <text evidence="1 4">Belongs to the glycosyl hydrolase 26 family.</text>
</comment>
<keyword evidence="3" id="KW-0326">Glycosidase</keyword>
<dbReference type="SUPFAM" id="SSF51445">
    <property type="entry name" value="(Trans)glycosidases"/>
    <property type="match status" value="1"/>
</dbReference>
<dbReference type="GO" id="GO:0006080">
    <property type="term" value="P:substituted mannan metabolic process"/>
    <property type="evidence" value="ECO:0007669"/>
    <property type="project" value="InterPro"/>
</dbReference>
<dbReference type="PROSITE" id="PS51764">
    <property type="entry name" value="GH26"/>
    <property type="match status" value="1"/>
</dbReference>
<evidence type="ECO:0000256" key="1">
    <source>
        <dbReference type="ARBA" id="ARBA00007754"/>
    </source>
</evidence>
<dbReference type="RefSeq" id="WP_160900410.1">
    <property type="nucleotide sequence ID" value="NZ_CP102850.1"/>
</dbReference>
<dbReference type="PANTHER" id="PTHR40079:SF4">
    <property type="entry name" value="GH26 DOMAIN-CONTAINING PROTEIN-RELATED"/>
    <property type="match status" value="1"/>
</dbReference>
<reference evidence="6 7" key="1">
    <citation type="submission" date="2019-11" db="EMBL/GenBank/DDBJ databases">
        <title>Gordonia sp. nov., a novel actinobacterium isolated from mangrove soil in Hainan.</title>
        <authorList>
            <person name="Huang X."/>
            <person name="Xie Y."/>
            <person name="Chu X."/>
            <person name="Xiao K."/>
        </authorList>
    </citation>
    <scope>NUCLEOTIDE SEQUENCE [LARGE SCALE GENOMIC DNA]</scope>
    <source>
        <strain evidence="6 7">HNM0687</strain>
    </source>
</reference>
<name>A0A6L7GL68_9ACTN</name>
<accession>A0A6L7GL68</accession>
<dbReference type="Proteomes" id="UP000475545">
    <property type="component" value="Unassembled WGS sequence"/>
</dbReference>
<dbReference type="PROSITE" id="PS51257">
    <property type="entry name" value="PROKAR_LIPOPROTEIN"/>
    <property type="match status" value="1"/>
</dbReference>
<comment type="caution">
    <text evidence="4">Lacks conserved residue(s) required for the propagation of feature annotation.</text>
</comment>